<dbReference type="OrthoDB" id="54528at2759"/>
<keyword evidence="3" id="KW-1185">Reference proteome</keyword>
<dbReference type="EMBL" id="KV784374">
    <property type="protein sequence ID" value="OEU09766.1"/>
    <property type="molecule type" value="Genomic_DNA"/>
</dbReference>
<proteinExistence type="predicted"/>
<dbReference type="AlphaFoldDB" id="A0A1E7EV77"/>
<feature type="region of interest" description="Disordered" evidence="1">
    <location>
        <begin position="494"/>
        <end position="527"/>
    </location>
</feature>
<organism evidence="2 3">
    <name type="scientific">Fragilariopsis cylindrus CCMP1102</name>
    <dbReference type="NCBI Taxonomy" id="635003"/>
    <lineage>
        <taxon>Eukaryota</taxon>
        <taxon>Sar</taxon>
        <taxon>Stramenopiles</taxon>
        <taxon>Ochrophyta</taxon>
        <taxon>Bacillariophyta</taxon>
        <taxon>Bacillariophyceae</taxon>
        <taxon>Bacillariophycidae</taxon>
        <taxon>Bacillariales</taxon>
        <taxon>Bacillariaceae</taxon>
        <taxon>Fragilariopsis</taxon>
    </lineage>
</organism>
<feature type="compositionally biased region" description="Low complexity" evidence="1">
    <location>
        <begin position="458"/>
        <end position="467"/>
    </location>
</feature>
<dbReference type="KEGG" id="fcy:FRACYDRAFT_248025"/>
<feature type="region of interest" description="Disordered" evidence="1">
    <location>
        <begin position="449"/>
        <end position="468"/>
    </location>
</feature>
<feature type="compositionally biased region" description="Low complexity" evidence="1">
    <location>
        <begin position="1"/>
        <end position="40"/>
    </location>
</feature>
<dbReference type="InParanoid" id="A0A1E7EV77"/>
<reference evidence="2 3" key="1">
    <citation type="submission" date="2016-09" db="EMBL/GenBank/DDBJ databases">
        <title>Extensive genetic diversity and differential bi-allelic expression allows diatom success in the polar Southern Ocean.</title>
        <authorList>
            <consortium name="DOE Joint Genome Institute"/>
            <person name="Mock T."/>
            <person name="Otillar R.P."/>
            <person name="Strauss J."/>
            <person name="Dupont C."/>
            <person name="Frickenhaus S."/>
            <person name="Maumus F."/>
            <person name="Mcmullan M."/>
            <person name="Sanges R."/>
            <person name="Schmutz J."/>
            <person name="Toseland A."/>
            <person name="Valas R."/>
            <person name="Veluchamy A."/>
            <person name="Ward B.J."/>
            <person name="Allen A."/>
            <person name="Barry K."/>
            <person name="Falciatore A."/>
            <person name="Ferrante M."/>
            <person name="Fortunato A.E."/>
            <person name="Gloeckner G."/>
            <person name="Gruber A."/>
            <person name="Hipkin R."/>
            <person name="Janech M."/>
            <person name="Kroth P."/>
            <person name="Leese F."/>
            <person name="Lindquist E."/>
            <person name="Lyon B.R."/>
            <person name="Martin J."/>
            <person name="Mayer C."/>
            <person name="Parker M."/>
            <person name="Quesneville H."/>
            <person name="Raymond J."/>
            <person name="Uhlig C."/>
            <person name="Valentin K.U."/>
            <person name="Worden A.Z."/>
            <person name="Armbrust E.V."/>
            <person name="Bowler C."/>
            <person name="Green B."/>
            <person name="Moulton V."/>
            <person name="Van Oosterhout C."/>
            <person name="Grigoriev I."/>
        </authorList>
    </citation>
    <scope>NUCLEOTIDE SEQUENCE [LARGE SCALE GENOMIC DNA]</scope>
    <source>
        <strain evidence="2 3">CCMP1102</strain>
    </source>
</reference>
<feature type="compositionally biased region" description="Low complexity" evidence="1">
    <location>
        <begin position="516"/>
        <end position="527"/>
    </location>
</feature>
<gene>
    <name evidence="2" type="ORF">FRACYDRAFT_248025</name>
</gene>
<sequence length="851" mass="93187">MSSAPTSGSTPPATGGNNTNNGGRTGYQGNRNRNNNNNNNAAKRNQFKGLAGSDTALFEKVVTVGPNQSTQIVDLTDALVTYCGSKGYGKWAESITELNRFDETDFVGAPPSQSSYGTIAANVFTYSATGAEQYKIAYDMWKARYNHTLKDFIEYEKNAVHIFLALKGQFEQIAWDDLQHDGRYATVVASQCPVQLIELLLETCSTNETSTWEPLARLRHIRKSITYMQKPKNASTAVDTAQYKRHLSVYVSNACRAGGDFVFGTKLYEPFLADAGETLISYLGMVASDKKVYDKKVNDLIVGILMIEGCKSKNLKTNLKNQFLTGNADCYPVTASKAYELIDKYEDDTPNTNDQNPRTAKQKKAAAAARKAASGEQQDDGNVAGAHVVDDTKAVVLAAVSDNGIIHQNAFEPIMSREEFEDEDLGEVACITIGDHYYPSDDEQMPALHERAADDSSSDGSSVDSNDPFNIVHIDGNDDSTYMTNDSMDFDNDDFSYDDSISDSEMPGLQPRTYGASTTSSESSASITIGNEDIQTVICEASYICDTDEGSSEATFTSHDDSVITNIGDLNVLLDPCSSMNITSLNVPIRMEQSVRQYLVSTVVDSPKLAMINGKKTNNIANMVDIRQRFGGNIQIYRKESKYLGPKVIGSPNTDATAWIFHAYAFGTVGFADDSLSKVPPSLELFPTIRNSEARSGPTKRTSCGNISLNALVLDSAASLHLFANASMLQNVRPATKPTPIHCGGKSWFNNQVGDLCDDLKSLPLPQDELHLHEDGVANLVSLALLSKSHRIFLDSRIDNAFYVYKDNGEYIRFQLEPNGLYCLHVDDGSSPTTLLTTVEEEKKLFSVLNY</sequence>
<name>A0A1E7EV77_9STRA</name>
<evidence type="ECO:0000256" key="1">
    <source>
        <dbReference type="SAM" id="MobiDB-lite"/>
    </source>
</evidence>
<accession>A0A1E7EV77</accession>
<evidence type="ECO:0000313" key="2">
    <source>
        <dbReference type="EMBL" id="OEU09766.1"/>
    </source>
</evidence>
<evidence type="ECO:0000313" key="3">
    <source>
        <dbReference type="Proteomes" id="UP000095751"/>
    </source>
</evidence>
<protein>
    <submittedName>
        <fullName evidence="2">Uncharacterized protein</fullName>
    </submittedName>
</protein>
<feature type="region of interest" description="Disordered" evidence="1">
    <location>
        <begin position="1"/>
        <end position="43"/>
    </location>
</feature>
<dbReference type="Proteomes" id="UP000095751">
    <property type="component" value="Unassembled WGS sequence"/>
</dbReference>